<dbReference type="InterPro" id="IPR029479">
    <property type="entry name" value="Nitroreductase"/>
</dbReference>
<keyword evidence="8" id="KW-1185">Reference proteome</keyword>
<dbReference type="AlphaFoldDB" id="D2RMM5"/>
<dbReference type="KEGG" id="afn:Acfer_1979"/>
<keyword evidence="4" id="KW-0288">FMN</keyword>
<evidence type="ECO:0000256" key="3">
    <source>
        <dbReference type="ARBA" id="ARBA00022630"/>
    </source>
</evidence>
<dbReference type="Pfam" id="PF00881">
    <property type="entry name" value="Nitroreductase"/>
    <property type="match status" value="2"/>
</dbReference>
<proteinExistence type="inferred from homology"/>
<feature type="domain" description="Nitroreductase" evidence="6">
    <location>
        <begin position="8"/>
        <end position="54"/>
    </location>
</feature>
<dbReference type="PANTHER" id="PTHR43673:SF2">
    <property type="entry name" value="NITROREDUCTASE"/>
    <property type="match status" value="1"/>
</dbReference>
<evidence type="ECO:0000313" key="8">
    <source>
        <dbReference type="Proteomes" id="UP000001902"/>
    </source>
</evidence>
<dbReference type="STRING" id="591001.Acfer_1979"/>
<dbReference type="SUPFAM" id="SSF55469">
    <property type="entry name" value="FMN-dependent nitroreductase-like"/>
    <property type="match status" value="1"/>
</dbReference>
<dbReference type="EMBL" id="CP001859">
    <property type="protein sequence ID" value="ADB48327.1"/>
    <property type="molecule type" value="Genomic_DNA"/>
</dbReference>
<evidence type="ECO:0000256" key="1">
    <source>
        <dbReference type="ARBA" id="ARBA00001917"/>
    </source>
</evidence>
<evidence type="ECO:0000256" key="5">
    <source>
        <dbReference type="ARBA" id="ARBA00023002"/>
    </source>
</evidence>
<comment type="similarity">
    <text evidence="2">Belongs to the nitroreductase family.</text>
</comment>
<dbReference type="CDD" id="cd02151">
    <property type="entry name" value="nitroreductase"/>
    <property type="match status" value="1"/>
</dbReference>
<dbReference type="Gene3D" id="3.40.109.10">
    <property type="entry name" value="NADH Oxidase"/>
    <property type="match status" value="1"/>
</dbReference>
<dbReference type="Proteomes" id="UP000001902">
    <property type="component" value="Chromosome"/>
</dbReference>
<gene>
    <name evidence="7" type="ordered locus">Acfer_1979</name>
</gene>
<evidence type="ECO:0000256" key="4">
    <source>
        <dbReference type="ARBA" id="ARBA00022643"/>
    </source>
</evidence>
<dbReference type="HOGENOM" id="CLU_070764_7_3_9"/>
<dbReference type="PANTHER" id="PTHR43673">
    <property type="entry name" value="NAD(P)H NITROREDUCTASE YDGI-RELATED"/>
    <property type="match status" value="1"/>
</dbReference>
<reference evidence="7 8" key="1">
    <citation type="journal article" date="2010" name="Stand. Genomic Sci.">
        <title>Complete genome sequence of Acidaminococcus fermentans type strain (VR4).</title>
        <authorList>
            <person name="Chang Y.J."/>
            <person name="Pukall R."/>
            <person name="Saunders E."/>
            <person name="Lapidus A."/>
            <person name="Copeland A."/>
            <person name="Nolan M."/>
            <person name="Glavina Del Rio T."/>
            <person name="Lucas S."/>
            <person name="Chen F."/>
            <person name="Tice H."/>
            <person name="Cheng J.F."/>
            <person name="Han C."/>
            <person name="Detter J.C."/>
            <person name="Bruce D."/>
            <person name="Goodwin L."/>
            <person name="Pitluck S."/>
            <person name="Mikhailova N."/>
            <person name="Liolios K."/>
            <person name="Pati A."/>
            <person name="Ivanova N."/>
            <person name="Mavromatis K."/>
            <person name="Chen A."/>
            <person name="Palaniappan K."/>
            <person name="Land M."/>
            <person name="Hauser L."/>
            <person name="Jeffries C.D."/>
            <person name="Brettin T."/>
            <person name="Rohde M."/>
            <person name="Goker M."/>
            <person name="Bristow J."/>
            <person name="Eisen J.A."/>
            <person name="Markowitz V."/>
            <person name="Hugenholtz P."/>
            <person name="Kyrpides N.C."/>
            <person name="Klenk H.P."/>
        </authorList>
    </citation>
    <scope>NUCLEOTIDE SEQUENCE [LARGE SCALE GENOMIC DNA]</scope>
    <source>
        <strain evidence="8">ATCC 25085 / DSM 20731 / CCUG 9996 / CIP 106432 / VR4</strain>
    </source>
</reference>
<keyword evidence="3" id="KW-0285">Flavoprotein</keyword>
<dbReference type="GO" id="GO:0016491">
    <property type="term" value="F:oxidoreductase activity"/>
    <property type="evidence" value="ECO:0007669"/>
    <property type="project" value="UniProtKB-KW"/>
</dbReference>
<feature type="domain" description="Nitroreductase" evidence="6">
    <location>
        <begin position="67"/>
        <end position="156"/>
    </location>
</feature>
<evidence type="ECO:0000313" key="7">
    <source>
        <dbReference type="EMBL" id="ADB48327.1"/>
    </source>
</evidence>
<dbReference type="eggNOG" id="COG0778">
    <property type="taxonomic scope" value="Bacteria"/>
</dbReference>
<protein>
    <submittedName>
        <fullName evidence="7">Nitroreductase</fullName>
    </submittedName>
</protein>
<sequence length="179" mass="19968">MELFDLLAARRSVRQYTEQPVSRQDLEKIVKAGLMAPSSKNLHSTEFLVVEDRGILKAMAHCKPRFGQMLEQAPAAIVVMGKLESHAWVEDSSVAMMAMMLQAAELGLGSCWVQVRHMTAGEKGADGQCLTSHQYLARLLDLPEGVEVEAILALGHEVKKQRPRTLEEARPERVHWGRV</sequence>
<dbReference type="GeneID" id="78335673"/>
<dbReference type="OrthoDB" id="9783470at2"/>
<accession>D2RMM5</accession>
<keyword evidence="5" id="KW-0560">Oxidoreductase</keyword>
<dbReference type="RefSeq" id="WP_012939307.1">
    <property type="nucleotide sequence ID" value="NC_013740.1"/>
</dbReference>
<dbReference type="InterPro" id="IPR000415">
    <property type="entry name" value="Nitroreductase-like"/>
</dbReference>
<evidence type="ECO:0000259" key="6">
    <source>
        <dbReference type="Pfam" id="PF00881"/>
    </source>
</evidence>
<evidence type="ECO:0000256" key="2">
    <source>
        <dbReference type="ARBA" id="ARBA00007118"/>
    </source>
</evidence>
<name>D2RMM5_ACIFV</name>
<comment type="cofactor">
    <cofactor evidence="1">
        <name>FMN</name>
        <dbReference type="ChEBI" id="CHEBI:58210"/>
    </cofactor>
</comment>
<organism evidence="7 8">
    <name type="scientific">Acidaminococcus fermentans (strain ATCC 25085 / DSM 20731 / CCUG 9996 / CIP 106432 / VR4)</name>
    <dbReference type="NCBI Taxonomy" id="591001"/>
    <lineage>
        <taxon>Bacteria</taxon>
        <taxon>Bacillati</taxon>
        <taxon>Bacillota</taxon>
        <taxon>Negativicutes</taxon>
        <taxon>Acidaminococcales</taxon>
        <taxon>Acidaminococcaceae</taxon>
        <taxon>Acidaminococcus</taxon>
    </lineage>
</organism>